<keyword evidence="2" id="KW-1185">Reference proteome</keyword>
<name>A0ABC8UPQ3_9AQUA</name>
<proteinExistence type="predicted"/>
<protein>
    <submittedName>
        <fullName evidence="1">Uncharacterized protein</fullName>
    </submittedName>
</protein>
<evidence type="ECO:0000313" key="1">
    <source>
        <dbReference type="EMBL" id="CAK9182993.1"/>
    </source>
</evidence>
<organism evidence="1 2">
    <name type="scientific">Ilex paraguariensis</name>
    <name type="common">yerba mate</name>
    <dbReference type="NCBI Taxonomy" id="185542"/>
    <lineage>
        <taxon>Eukaryota</taxon>
        <taxon>Viridiplantae</taxon>
        <taxon>Streptophyta</taxon>
        <taxon>Embryophyta</taxon>
        <taxon>Tracheophyta</taxon>
        <taxon>Spermatophyta</taxon>
        <taxon>Magnoliopsida</taxon>
        <taxon>eudicotyledons</taxon>
        <taxon>Gunneridae</taxon>
        <taxon>Pentapetalae</taxon>
        <taxon>asterids</taxon>
        <taxon>campanulids</taxon>
        <taxon>Aquifoliales</taxon>
        <taxon>Aquifoliaceae</taxon>
        <taxon>Ilex</taxon>
    </lineage>
</organism>
<dbReference type="EMBL" id="CAUOFW020008502">
    <property type="protein sequence ID" value="CAK9182993.1"/>
    <property type="molecule type" value="Genomic_DNA"/>
</dbReference>
<comment type="caution">
    <text evidence="1">The sequence shown here is derived from an EMBL/GenBank/DDBJ whole genome shotgun (WGS) entry which is preliminary data.</text>
</comment>
<gene>
    <name evidence="1" type="ORF">ILEXP_LOCUS53229</name>
</gene>
<accession>A0ABC8UPQ3</accession>
<sequence>MEQQWLFQFLCGSQFLCWPCVCFMPKRFKQTWEGFSWESFHYVLITLKLALPSAAMVWSLKPMILSTY</sequence>
<reference evidence="1 2" key="1">
    <citation type="submission" date="2024-02" db="EMBL/GenBank/DDBJ databases">
        <authorList>
            <person name="Vignale AGUSTIN F."/>
            <person name="Sosa J E."/>
            <person name="Modenutti C."/>
        </authorList>
    </citation>
    <scope>NUCLEOTIDE SEQUENCE [LARGE SCALE GENOMIC DNA]</scope>
</reference>
<evidence type="ECO:0000313" key="2">
    <source>
        <dbReference type="Proteomes" id="UP001642360"/>
    </source>
</evidence>
<dbReference type="Proteomes" id="UP001642360">
    <property type="component" value="Unassembled WGS sequence"/>
</dbReference>
<dbReference type="AlphaFoldDB" id="A0ABC8UPQ3"/>